<evidence type="ECO:0000259" key="4">
    <source>
        <dbReference type="PROSITE" id="PS50893"/>
    </source>
</evidence>
<reference evidence="5 6" key="1">
    <citation type="submission" date="2014-07" db="EMBL/GenBank/DDBJ databases">
        <title>Complete genome sequence of Corynebacterium atypicum DSM 44849: identifiction of the mycolic acid biosynthesis genes.</title>
        <authorList>
            <person name="Tippelt A."/>
            <person name="Mollmann S."/>
            <person name="Albersmeier A."/>
            <person name="Jaenicke S."/>
            <person name="Ruckert C."/>
            <person name="Tauch A."/>
        </authorList>
    </citation>
    <scope>NUCLEOTIDE SEQUENCE [LARGE SCALE GENOMIC DNA]</scope>
    <source>
        <strain evidence="5 6">R2070</strain>
    </source>
</reference>
<dbReference type="RefSeq" id="WP_038604103.1">
    <property type="nucleotide sequence ID" value="NZ_CP008944.1"/>
</dbReference>
<proteinExistence type="predicted"/>
<evidence type="ECO:0000256" key="1">
    <source>
        <dbReference type="ARBA" id="ARBA00022448"/>
    </source>
</evidence>
<dbReference type="InterPro" id="IPR003593">
    <property type="entry name" value="AAA+_ATPase"/>
</dbReference>
<name>A0ABM5QL25_9CORY</name>
<dbReference type="Proteomes" id="UP000028504">
    <property type="component" value="Chromosome"/>
</dbReference>
<dbReference type="PROSITE" id="PS00211">
    <property type="entry name" value="ABC_TRANSPORTER_1"/>
    <property type="match status" value="1"/>
</dbReference>
<evidence type="ECO:0000256" key="2">
    <source>
        <dbReference type="ARBA" id="ARBA00022741"/>
    </source>
</evidence>
<keyword evidence="6" id="KW-1185">Reference proteome</keyword>
<evidence type="ECO:0000256" key="3">
    <source>
        <dbReference type="ARBA" id="ARBA00022840"/>
    </source>
</evidence>
<keyword evidence="2" id="KW-0547">Nucleotide-binding</keyword>
<keyword evidence="1" id="KW-0813">Transport</keyword>
<dbReference type="SMART" id="SM00382">
    <property type="entry name" value="AAA"/>
    <property type="match status" value="1"/>
</dbReference>
<dbReference type="NCBIfam" id="TIGR03771">
    <property type="entry name" value="anch_rpt_ABC"/>
    <property type="match status" value="1"/>
</dbReference>
<protein>
    <recommendedName>
        <fullName evidence="4">ABC transporter domain-containing protein</fullName>
    </recommendedName>
</protein>
<dbReference type="CDD" id="cd03235">
    <property type="entry name" value="ABC_Metallic_Cations"/>
    <property type="match status" value="1"/>
</dbReference>
<dbReference type="InterPro" id="IPR003439">
    <property type="entry name" value="ABC_transporter-like_ATP-bd"/>
</dbReference>
<dbReference type="SUPFAM" id="SSF52540">
    <property type="entry name" value="P-loop containing nucleoside triphosphate hydrolases"/>
    <property type="match status" value="1"/>
</dbReference>
<dbReference type="InterPro" id="IPR027417">
    <property type="entry name" value="P-loop_NTPase"/>
</dbReference>
<sequence length="242" mass="25730">MANLTVDLERVRLSGRDVLHQVRFTAAPGEFIGLLGPNGAGKTTLIRAVLGLIPAEGSAALGSATGRALRALTGYVPQRHEVAWDFPITVAECVLAGRADLRGWWRPTTAADRAARDEALGLADIEAVSERPIGELSGGQRQRVLVARALARKPQLLVLDEPFTGVDTPTTEGLLKLFCRLADSGTTVLMSSHNLGETVDAADRVLLLNRTLIGGDITTPEPWIEAFQVSADSPLLRTVGVA</sequence>
<accession>A0ABM5QL25</accession>
<dbReference type="InterPro" id="IPR017871">
    <property type="entry name" value="ABC_transporter-like_CS"/>
</dbReference>
<dbReference type="Gene3D" id="3.40.50.300">
    <property type="entry name" value="P-loop containing nucleotide triphosphate hydrolases"/>
    <property type="match status" value="1"/>
</dbReference>
<dbReference type="InterPro" id="IPR050153">
    <property type="entry name" value="Metal_Ion_Import_ABC"/>
</dbReference>
<feature type="domain" description="ABC transporter" evidence="4">
    <location>
        <begin position="3"/>
        <end position="235"/>
    </location>
</feature>
<evidence type="ECO:0000313" key="5">
    <source>
        <dbReference type="EMBL" id="AIG63470.1"/>
    </source>
</evidence>
<organism evidence="5 6">
    <name type="scientific">Corynebacterium atypicum</name>
    <dbReference type="NCBI Taxonomy" id="191610"/>
    <lineage>
        <taxon>Bacteria</taxon>
        <taxon>Bacillati</taxon>
        <taxon>Actinomycetota</taxon>
        <taxon>Actinomycetes</taxon>
        <taxon>Mycobacteriales</taxon>
        <taxon>Corynebacteriaceae</taxon>
        <taxon>Corynebacterium</taxon>
    </lineage>
</organism>
<dbReference type="EMBL" id="CP008944">
    <property type="protein sequence ID" value="AIG63470.1"/>
    <property type="molecule type" value="Genomic_DNA"/>
</dbReference>
<gene>
    <name evidence="5" type="ORF">CATYP_00865</name>
</gene>
<dbReference type="PANTHER" id="PTHR42734">
    <property type="entry name" value="METAL TRANSPORT SYSTEM ATP-BINDING PROTEIN TM_0124-RELATED"/>
    <property type="match status" value="1"/>
</dbReference>
<dbReference type="InterPro" id="IPR022508">
    <property type="entry name" value="ABC_trspt_anch-rpt_ATP-bd"/>
</dbReference>
<evidence type="ECO:0000313" key="6">
    <source>
        <dbReference type="Proteomes" id="UP000028504"/>
    </source>
</evidence>
<keyword evidence="3" id="KW-0067">ATP-binding</keyword>
<dbReference type="PROSITE" id="PS50893">
    <property type="entry name" value="ABC_TRANSPORTER_2"/>
    <property type="match status" value="1"/>
</dbReference>
<dbReference type="Pfam" id="PF00005">
    <property type="entry name" value="ABC_tran"/>
    <property type="match status" value="1"/>
</dbReference>